<feature type="chain" id="PRO_5012652981" evidence="1">
    <location>
        <begin position="26"/>
        <end position="341"/>
    </location>
</feature>
<comment type="caution">
    <text evidence="2">The sequence shown here is derived from an EMBL/GenBank/DDBJ whole genome shotgun (WGS) entry which is preliminary data.</text>
</comment>
<organism evidence="2 3">
    <name type="scientific">SAR86 cluster bacterium</name>
    <dbReference type="NCBI Taxonomy" id="2030880"/>
    <lineage>
        <taxon>Bacteria</taxon>
        <taxon>Pseudomonadati</taxon>
        <taxon>Pseudomonadota</taxon>
        <taxon>Gammaproteobacteria</taxon>
        <taxon>SAR86 cluster</taxon>
    </lineage>
</organism>
<evidence type="ECO:0000313" key="2">
    <source>
        <dbReference type="EMBL" id="PCJ27308.1"/>
    </source>
</evidence>
<protein>
    <submittedName>
        <fullName evidence="2">Uncharacterized protein</fullName>
    </submittedName>
</protein>
<dbReference type="AlphaFoldDB" id="A0A2A5B860"/>
<feature type="signal peptide" evidence="1">
    <location>
        <begin position="1"/>
        <end position="25"/>
    </location>
</feature>
<dbReference type="EMBL" id="NVVJ01000007">
    <property type="protein sequence ID" value="PCJ27308.1"/>
    <property type="molecule type" value="Genomic_DNA"/>
</dbReference>
<keyword evidence="1" id="KW-0732">Signal</keyword>
<accession>A0A2A5B860</accession>
<reference evidence="3" key="1">
    <citation type="submission" date="2017-08" db="EMBL/GenBank/DDBJ databases">
        <title>A dynamic microbial community with high functional redundancy inhabits the cold, oxic subseafloor aquifer.</title>
        <authorList>
            <person name="Tully B.J."/>
            <person name="Wheat C.G."/>
            <person name="Glazer B.T."/>
            <person name="Huber J.A."/>
        </authorList>
    </citation>
    <scope>NUCLEOTIDE SEQUENCE [LARGE SCALE GENOMIC DNA]</scope>
</reference>
<evidence type="ECO:0000256" key="1">
    <source>
        <dbReference type="SAM" id="SignalP"/>
    </source>
</evidence>
<evidence type="ECO:0000313" key="3">
    <source>
        <dbReference type="Proteomes" id="UP000218327"/>
    </source>
</evidence>
<dbReference type="Proteomes" id="UP000218327">
    <property type="component" value="Unassembled WGS sequence"/>
</dbReference>
<name>A0A2A5B860_9GAMM</name>
<sequence>MKLTKKQVFNSMGVAALFAMTSVAAQDYVRPFTEFGAPDLQGTWSAASITNLTRPKGIDKLVVSADEALELERSNIWNRVGAEQAGVQETALPDEGAQAAAFNTRGYNYFWIDPGTRLGLVRDEIRTSWITNPENGRIPYVENGRRMQRNQEGIPRTGSFDGPETRPLAERCLLSFSNAGGPVMQNGLYNNTFQIVQNKDYVMILVEMVHDARIIRIDKGHQDNGINRWLGDSIGYYDGETLVVETINPNPLQRAYITANGKVTERFTRWSEDQVLYEFSVEDPLLYTQTWGGEMSLNRSAEPLYEYACHEGNHSFPGILAGARRQEIDGQIVEDNVEVER</sequence>
<gene>
    <name evidence="2" type="ORF">COA96_03740</name>
</gene>
<proteinExistence type="predicted"/>